<evidence type="ECO:0000256" key="1">
    <source>
        <dbReference type="SAM" id="MobiDB-lite"/>
    </source>
</evidence>
<dbReference type="EMBL" id="KX884631">
    <property type="protein sequence ID" value="APG79111.1"/>
    <property type="molecule type" value="Genomic_RNA"/>
</dbReference>
<accession>A0A1L3KNX7</accession>
<evidence type="ECO:0000313" key="2">
    <source>
        <dbReference type="EMBL" id="APG79111.1"/>
    </source>
</evidence>
<feature type="compositionally biased region" description="Polar residues" evidence="1">
    <location>
        <begin position="12"/>
        <end position="22"/>
    </location>
</feature>
<protein>
    <submittedName>
        <fullName evidence="2">Uncharacterized protein</fullName>
    </submittedName>
</protein>
<name>A0A1L3KNX7_9VIRU</name>
<proteinExistence type="predicted"/>
<feature type="region of interest" description="Disordered" evidence="1">
    <location>
        <begin position="1"/>
        <end position="25"/>
    </location>
</feature>
<feature type="compositionally biased region" description="Polar residues" evidence="1">
    <location>
        <begin position="545"/>
        <end position="572"/>
    </location>
</feature>
<reference evidence="2" key="1">
    <citation type="journal article" date="2016" name="Nature">
        <title>Redefining the invertebrate RNA virosphere.</title>
        <authorList>
            <person name="Shi M."/>
            <person name="Lin X.D."/>
            <person name="Tian J.H."/>
            <person name="Chen L.J."/>
            <person name="Chen X."/>
            <person name="Li C.X."/>
            <person name="Qin X.C."/>
            <person name="Li J."/>
            <person name="Cao J.P."/>
            <person name="Eden J.S."/>
            <person name="Buchmann J."/>
            <person name="Wang W."/>
            <person name="Xu J."/>
            <person name="Holmes E.C."/>
            <person name="Zhang Y.Z."/>
        </authorList>
    </citation>
    <scope>NUCLEOTIDE SEQUENCE</scope>
    <source>
        <strain evidence="2">LCM63323</strain>
    </source>
</reference>
<organism evidence="2">
    <name type="scientific">Hubei lepidoptera virus 4</name>
    <dbReference type="NCBI Taxonomy" id="1922906"/>
    <lineage>
        <taxon>Viruses</taxon>
        <taxon>Riboviria</taxon>
    </lineage>
</organism>
<feature type="region of interest" description="Disordered" evidence="1">
    <location>
        <begin position="539"/>
        <end position="595"/>
    </location>
</feature>
<sequence>MKRFNAAPRQRGTMNPTTSSQPSHRRALQNVLSDRITPEQSAMAKIYNRVDNLQVESLRLKEWNGFVELTDECQFGLALFDVQCDSLKTSIVIPLKDVSVTKDINIVLMKDLSRCEISLNTGSRVAMPLPYLDAFTENGVKQFIHETRLVGKLVVDIKRNNSVRDRWIPNFIQGIPEIEDVLNDTRYFTISKPELLGGTLFSVSPRTIGQYLLLAMCERMRLRIAGGMGLKVLFYAISLIARFAVDNNFESLNVLLIHVIVWITRGTCDDCLVKMMRYLHGSRAFEYSYHLNDSFSKFIRFDFNPTMNMEIASCTDVALSITSSPERLRNLTLKTIGRHSFLTSPEASKRIRAQVTVSEQKVSVVLYPTARQLMSLITILDLHSRVLRAHDWNQSVHAFNAWFAERRIDMASSSNDLMDVLICDLIEVRRLCPGMDFATSHLIILLSRGVLPREMILNYKNRPKGMRAHEFIVNFVFYVAPSAHLKQLADIIFTRLQQSSKEERLLEISFTIENPRHSYEICPAGMLSEISKRMHISEEDREITQNDTLSQRSTSPLTTSTEYMELPSSSKLYPSLDDATMKSPDADVSNDDECEDLPDPPSFLMSNASSHEARTTTEEAYAIAERLGLCPIREEEHIGEDSLSLTDEESISGLSLMESTIDGSSITPDDNIYMAKDHY</sequence>